<accession>A0A2P5ARS3</accession>
<dbReference type="InParanoid" id="A0A2P5ARS3"/>
<reference evidence="3" key="1">
    <citation type="submission" date="2016-06" db="EMBL/GenBank/DDBJ databases">
        <title>Parallel loss of symbiosis genes in relatives of nitrogen-fixing non-legume Parasponia.</title>
        <authorList>
            <person name="Van Velzen R."/>
            <person name="Holmer R."/>
            <person name="Bu F."/>
            <person name="Rutten L."/>
            <person name="Van Zeijl A."/>
            <person name="Liu W."/>
            <person name="Santuari L."/>
            <person name="Cao Q."/>
            <person name="Sharma T."/>
            <person name="Shen D."/>
            <person name="Roswanjaya Y."/>
            <person name="Wardhani T."/>
            <person name="Kalhor M.S."/>
            <person name="Jansen J."/>
            <person name="Van den Hoogen J."/>
            <person name="Gungor B."/>
            <person name="Hartog M."/>
            <person name="Hontelez J."/>
            <person name="Verver J."/>
            <person name="Yang W.-C."/>
            <person name="Schijlen E."/>
            <person name="Repin R."/>
            <person name="Schilthuizen M."/>
            <person name="Schranz E."/>
            <person name="Heidstra R."/>
            <person name="Miyata K."/>
            <person name="Fedorova E."/>
            <person name="Kohlen W."/>
            <person name="Bisseling T."/>
            <person name="Smit S."/>
            <person name="Geurts R."/>
        </authorList>
    </citation>
    <scope>NUCLEOTIDE SEQUENCE [LARGE SCALE GENOMIC DNA]</scope>
    <source>
        <strain evidence="3">cv. RG33-2</strain>
    </source>
</reference>
<keyword evidence="1" id="KW-1133">Transmembrane helix</keyword>
<dbReference type="Proteomes" id="UP000237000">
    <property type="component" value="Unassembled WGS sequence"/>
</dbReference>
<name>A0A2P5ARS3_TREOI</name>
<protein>
    <submittedName>
        <fullName evidence="2">Uncharacterized protein</fullName>
    </submittedName>
</protein>
<keyword evidence="3" id="KW-1185">Reference proteome</keyword>
<organism evidence="2 3">
    <name type="scientific">Trema orientale</name>
    <name type="common">Charcoal tree</name>
    <name type="synonym">Celtis orientalis</name>
    <dbReference type="NCBI Taxonomy" id="63057"/>
    <lineage>
        <taxon>Eukaryota</taxon>
        <taxon>Viridiplantae</taxon>
        <taxon>Streptophyta</taxon>
        <taxon>Embryophyta</taxon>
        <taxon>Tracheophyta</taxon>
        <taxon>Spermatophyta</taxon>
        <taxon>Magnoliopsida</taxon>
        <taxon>eudicotyledons</taxon>
        <taxon>Gunneridae</taxon>
        <taxon>Pentapetalae</taxon>
        <taxon>rosids</taxon>
        <taxon>fabids</taxon>
        <taxon>Rosales</taxon>
        <taxon>Cannabaceae</taxon>
        <taxon>Trema</taxon>
    </lineage>
</organism>
<gene>
    <name evidence="2" type="ORF">TorRG33x02_343270</name>
</gene>
<dbReference type="AlphaFoldDB" id="A0A2P5ARS3"/>
<evidence type="ECO:0000313" key="2">
    <source>
        <dbReference type="EMBL" id="PON39234.1"/>
    </source>
</evidence>
<feature type="transmembrane region" description="Helical" evidence="1">
    <location>
        <begin position="34"/>
        <end position="56"/>
    </location>
</feature>
<keyword evidence="1" id="KW-0812">Transmembrane</keyword>
<proteinExistence type="predicted"/>
<evidence type="ECO:0000256" key="1">
    <source>
        <dbReference type="SAM" id="Phobius"/>
    </source>
</evidence>
<dbReference type="EMBL" id="JXTC01000725">
    <property type="protein sequence ID" value="PON39234.1"/>
    <property type="molecule type" value="Genomic_DNA"/>
</dbReference>
<evidence type="ECO:0000313" key="3">
    <source>
        <dbReference type="Proteomes" id="UP000237000"/>
    </source>
</evidence>
<sequence length="104" mass="11667">MADLVILTKNVRIEITARMFMVPSTIVFGSEDHIMIGHLLGIIIRIVPLFGFMIGIGDEIRISTFAIFHSCHEHLILQSHPVAGLVETQKATAPPLLRFLQDYE</sequence>
<keyword evidence="1" id="KW-0472">Membrane</keyword>
<comment type="caution">
    <text evidence="2">The sequence shown here is derived from an EMBL/GenBank/DDBJ whole genome shotgun (WGS) entry which is preliminary data.</text>
</comment>